<evidence type="ECO:0000313" key="9">
    <source>
        <dbReference type="EMBL" id="EHJ56612.1"/>
    </source>
</evidence>
<dbReference type="SUPFAM" id="SSF161098">
    <property type="entry name" value="MetI-like"/>
    <property type="match status" value="1"/>
</dbReference>
<keyword evidence="6 7" id="KW-0472">Membrane</keyword>
<feature type="transmembrane region" description="Helical" evidence="7">
    <location>
        <begin position="103"/>
        <end position="127"/>
    </location>
</feature>
<keyword evidence="5 7" id="KW-1133">Transmembrane helix</keyword>
<dbReference type="PANTHER" id="PTHR43744:SF8">
    <property type="entry name" value="SN-GLYCEROL-3-PHOSPHATE TRANSPORT SYSTEM PERMEASE PROTEIN UGPE"/>
    <property type="match status" value="1"/>
</dbReference>
<gene>
    <name evidence="9" type="ORF">STRUR_0397</name>
</gene>
<dbReference type="GO" id="GO:0055085">
    <property type="term" value="P:transmembrane transport"/>
    <property type="evidence" value="ECO:0007669"/>
    <property type="project" value="InterPro"/>
</dbReference>
<comment type="subcellular location">
    <subcellularLocation>
        <location evidence="1 7">Cell membrane</location>
        <topology evidence="1 7">Multi-pass membrane protein</topology>
    </subcellularLocation>
</comment>
<dbReference type="Gene3D" id="1.10.3720.10">
    <property type="entry name" value="MetI-like"/>
    <property type="match status" value="1"/>
</dbReference>
<dbReference type="Pfam" id="PF00528">
    <property type="entry name" value="BPD_transp_1"/>
    <property type="match status" value="1"/>
</dbReference>
<evidence type="ECO:0000259" key="8">
    <source>
        <dbReference type="PROSITE" id="PS50928"/>
    </source>
</evidence>
<feature type="transmembrane region" description="Helical" evidence="7">
    <location>
        <begin position="237"/>
        <end position="258"/>
    </location>
</feature>
<evidence type="ECO:0000256" key="6">
    <source>
        <dbReference type="ARBA" id="ARBA00023136"/>
    </source>
</evidence>
<dbReference type="AlphaFoldDB" id="G5KC83"/>
<dbReference type="InterPro" id="IPR000515">
    <property type="entry name" value="MetI-like"/>
</dbReference>
<dbReference type="STRING" id="764291.STRUR_0397"/>
<evidence type="ECO:0000256" key="7">
    <source>
        <dbReference type="RuleBase" id="RU363032"/>
    </source>
</evidence>
<dbReference type="InterPro" id="IPR035906">
    <property type="entry name" value="MetI-like_sf"/>
</dbReference>
<evidence type="ECO:0000256" key="3">
    <source>
        <dbReference type="ARBA" id="ARBA00022475"/>
    </source>
</evidence>
<dbReference type="GO" id="GO:0005886">
    <property type="term" value="C:plasma membrane"/>
    <property type="evidence" value="ECO:0007669"/>
    <property type="project" value="UniProtKB-SubCell"/>
</dbReference>
<dbReference type="RefSeq" id="WP_006739361.1">
    <property type="nucleotide sequence ID" value="NZ_AEUZ02000001.1"/>
</dbReference>
<accession>G5KC83</accession>
<keyword evidence="4 7" id="KW-0812">Transmembrane</keyword>
<evidence type="ECO:0000256" key="1">
    <source>
        <dbReference type="ARBA" id="ARBA00004651"/>
    </source>
</evidence>
<feature type="domain" description="ABC transmembrane type-1" evidence="8">
    <location>
        <begin position="68"/>
        <end position="258"/>
    </location>
</feature>
<organism evidence="9 10">
    <name type="scientific">Streptococcus urinalis 2285-97</name>
    <dbReference type="NCBI Taxonomy" id="764291"/>
    <lineage>
        <taxon>Bacteria</taxon>
        <taxon>Bacillati</taxon>
        <taxon>Bacillota</taxon>
        <taxon>Bacilli</taxon>
        <taxon>Lactobacillales</taxon>
        <taxon>Streptococcaceae</taxon>
        <taxon>Streptococcus</taxon>
    </lineage>
</organism>
<protein>
    <submittedName>
        <fullName evidence="9">ABC transporter, permease protein</fullName>
    </submittedName>
</protein>
<dbReference type="EMBL" id="AEUZ02000001">
    <property type="protein sequence ID" value="EHJ56612.1"/>
    <property type="molecule type" value="Genomic_DNA"/>
</dbReference>
<keyword evidence="2 7" id="KW-0813">Transport</keyword>
<evidence type="ECO:0000256" key="4">
    <source>
        <dbReference type="ARBA" id="ARBA00022692"/>
    </source>
</evidence>
<dbReference type="PROSITE" id="PS50928">
    <property type="entry name" value="ABC_TM1"/>
    <property type="match status" value="1"/>
</dbReference>
<keyword evidence="10" id="KW-1185">Reference proteome</keyword>
<proteinExistence type="inferred from homology"/>
<dbReference type="PANTHER" id="PTHR43744">
    <property type="entry name" value="ABC TRANSPORTER PERMEASE PROTEIN MG189-RELATED-RELATED"/>
    <property type="match status" value="1"/>
</dbReference>
<evidence type="ECO:0000256" key="2">
    <source>
        <dbReference type="ARBA" id="ARBA00022448"/>
    </source>
</evidence>
<comment type="caution">
    <text evidence="9">The sequence shown here is derived from an EMBL/GenBank/DDBJ whole genome shotgun (WGS) entry which is preliminary data.</text>
</comment>
<keyword evidence="3" id="KW-1003">Cell membrane</keyword>
<evidence type="ECO:0000313" key="10">
    <source>
        <dbReference type="Proteomes" id="UP000005388"/>
    </source>
</evidence>
<dbReference type="Proteomes" id="UP000005388">
    <property type="component" value="Unassembled WGS sequence"/>
</dbReference>
<evidence type="ECO:0000256" key="5">
    <source>
        <dbReference type="ARBA" id="ARBA00022989"/>
    </source>
</evidence>
<reference evidence="9 10" key="1">
    <citation type="journal article" date="2014" name="Int. J. Syst. Evol. Microbiol.">
        <title>Phylogenomics and the dynamic genome evolution of the genus Streptococcus.</title>
        <authorList>
            <consortium name="The Broad Institute Genome Sequencing Platform"/>
            <person name="Richards V.P."/>
            <person name="Palmer S.R."/>
            <person name="Pavinski Bitar P.D."/>
            <person name="Qin X."/>
            <person name="Weinstock G.M."/>
            <person name="Highlander S.K."/>
            <person name="Town C.D."/>
            <person name="Burne R.A."/>
            <person name="Stanhope M.J."/>
        </authorList>
    </citation>
    <scope>NUCLEOTIDE SEQUENCE [LARGE SCALE GENOMIC DNA]</scope>
    <source>
        <strain evidence="9 10">2285-97</strain>
    </source>
</reference>
<sequence>MKIKKELISHFLMIILLVIVLYPILFIIANAFKPLKEAYHSVLSLIPVPFTLENFQQLFDSLPLLTITWNTFFIASVITILKLVLAFFAAYSFVYFKVKGQRFLYIIIISTLFIPFTVTMIPNYLMISKIGLMDTNWGVILPQIADAMGIFLLTQTMRGIPTALIEAALLDNIPQKRIMSHIVFPLVKHSITSTGIWFFITSWNEFIWPVLILKTVDHYTLPLAMQMYISSEGGTNFTMAMAISLISMFVPLMLYISFQKYIISTFISSGIK</sequence>
<dbReference type="eggNOG" id="COG0395">
    <property type="taxonomic scope" value="Bacteria"/>
</dbReference>
<comment type="similarity">
    <text evidence="7">Belongs to the binding-protein-dependent transport system permease family.</text>
</comment>
<feature type="transmembrane region" description="Helical" evidence="7">
    <location>
        <begin position="12"/>
        <end position="32"/>
    </location>
</feature>
<feature type="transmembrane region" description="Helical" evidence="7">
    <location>
        <begin position="72"/>
        <end position="96"/>
    </location>
</feature>
<name>G5KC83_9STRE</name>
<dbReference type="CDD" id="cd06261">
    <property type="entry name" value="TM_PBP2"/>
    <property type="match status" value="1"/>
</dbReference>